<keyword evidence="2" id="KW-0408">Iron</keyword>
<comment type="similarity">
    <text evidence="1 3">Belongs to the pirin family.</text>
</comment>
<evidence type="ECO:0000256" key="2">
    <source>
        <dbReference type="PIRSR" id="PIRSR006232-1"/>
    </source>
</evidence>
<dbReference type="Pfam" id="PF02678">
    <property type="entry name" value="Pirin"/>
    <property type="match status" value="1"/>
</dbReference>
<name>A0A7W8HHK1_9BURK</name>
<feature type="binding site" evidence="2">
    <location>
        <position position="56"/>
    </location>
    <ligand>
        <name>Fe cation</name>
        <dbReference type="ChEBI" id="CHEBI:24875"/>
    </ligand>
</feature>
<evidence type="ECO:0000259" key="4">
    <source>
        <dbReference type="Pfam" id="PF02678"/>
    </source>
</evidence>
<feature type="domain" description="Pirin N-terminal" evidence="4">
    <location>
        <begin position="18"/>
        <end position="122"/>
    </location>
</feature>
<gene>
    <name evidence="6" type="ORF">HNQ70_002193</name>
</gene>
<protein>
    <recommendedName>
        <fullName evidence="8">Pirin family protein</fullName>
    </recommendedName>
</protein>
<dbReference type="InterPro" id="IPR014710">
    <property type="entry name" value="RmlC-like_jellyroll"/>
</dbReference>
<dbReference type="Proteomes" id="UP000532440">
    <property type="component" value="Unassembled WGS sequence"/>
</dbReference>
<dbReference type="EMBL" id="JACHGB010000004">
    <property type="protein sequence ID" value="MBB5272179.1"/>
    <property type="molecule type" value="Genomic_DNA"/>
</dbReference>
<evidence type="ECO:0008006" key="8">
    <source>
        <dbReference type="Google" id="ProtNLM"/>
    </source>
</evidence>
<dbReference type="Gene3D" id="2.60.120.10">
    <property type="entry name" value="Jelly Rolls"/>
    <property type="match status" value="2"/>
</dbReference>
<evidence type="ECO:0000313" key="6">
    <source>
        <dbReference type="EMBL" id="MBB5272179.1"/>
    </source>
</evidence>
<feature type="domain" description="Pirin C-terminal" evidence="5">
    <location>
        <begin position="175"/>
        <end position="273"/>
    </location>
</feature>
<feature type="binding site" evidence="2">
    <location>
        <position position="100"/>
    </location>
    <ligand>
        <name>Fe cation</name>
        <dbReference type="ChEBI" id="CHEBI:24875"/>
    </ligand>
</feature>
<evidence type="ECO:0000256" key="3">
    <source>
        <dbReference type="RuleBase" id="RU003457"/>
    </source>
</evidence>
<dbReference type="RefSeq" id="WP_183967340.1">
    <property type="nucleotide sequence ID" value="NZ_BAABEW010000002.1"/>
</dbReference>
<comment type="cofactor">
    <cofactor evidence="2">
        <name>Fe cation</name>
        <dbReference type="ChEBI" id="CHEBI:24875"/>
    </cofactor>
    <text evidence="2">Binds 1 Fe cation per subunit.</text>
</comment>
<dbReference type="AlphaFoldDB" id="A0A7W8HHK1"/>
<evidence type="ECO:0000256" key="1">
    <source>
        <dbReference type="ARBA" id="ARBA00008416"/>
    </source>
</evidence>
<dbReference type="InterPro" id="IPR011051">
    <property type="entry name" value="RmlC_Cupin_sf"/>
</dbReference>
<evidence type="ECO:0000259" key="5">
    <source>
        <dbReference type="Pfam" id="PF05726"/>
    </source>
</evidence>
<dbReference type="PIRSF" id="PIRSF006232">
    <property type="entry name" value="Pirin"/>
    <property type="match status" value="1"/>
</dbReference>
<comment type="caution">
    <text evidence="6">The sequence shown here is derived from an EMBL/GenBank/DDBJ whole genome shotgun (WGS) entry which is preliminary data.</text>
</comment>
<evidence type="ECO:0000313" key="7">
    <source>
        <dbReference type="Proteomes" id="UP000532440"/>
    </source>
</evidence>
<feature type="binding site" evidence="2">
    <location>
        <position position="58"/>
    </location>
    <ligand>
        <name>Fe cation</name>
        <dbReference type="ChEBI" id="CHEBI:24875"/>
    </ligand>
</feature>
<proteinExistence type="inferred from homology"/>
<dbReference type="CDD" id="cd02909">
    <property type="entry name" value="cupin_pirin_N"/>
    <property type="match status" value="1"/>
</dbReference>
<organism evidence="6 7">
    <name type="scientific">Quisquiliibacterium transsilvanicum</name>
    <dbReference type="NCBI Taxonomy" id="1549638"/>
    <lineage>
        <taxon>Bacteria</taxon>
        <taxon>Pseudomonadati</taxon>
        <taxon>Pseudomonadota</taxon>
        <taxon>Betaproteobacteria</taxon>
        <taxon>Burkholderiales</taxon>
        <taxon>Burkholderiaceae</taxon>
        <taxon>Quisquiliibacterium</taxon>
    </lineage>
</organism>
<reference evidence="6 7" key="1">
    <citation type="submission" date="2020-08" db="EMBL/GenBank/DDBJ databases">
        <title>Genomic Encyclopedia of Type Strains, Phase IV (KMG-IV): sequencing the most valuable type-strain genomes for metagenomic binning, comparative biology and taxonomic classification.</title>
        <authorList>
            <person name="Goeker M."/>
        </authorList>
    </citation>
    <scope>NUCLEOTIDE SEQUENCE [LARGE SCALE GENOMIC DNA]</scope>
    <source>
        <strain evidence="6 7">DSM 29781</strain>
    </source>
</reference>
<dbReference type="Pfam" id="PF05726">
    <property type="entry name" value="Pirin_C"/>
    <property type="match status" value="1"/>
</dbReference>
<dbReference type="SUPFAM" id="SSF51182">
    <property type="entry name" value="RmlC-like cupins"/>
    <property type="match status" value="1"/>
</dbReference>
<keyword evidence="7" id="KW-1185">Reference proteome</keyword>
<feature type="binding site" evidence="2">
    <location>
        <position position="102"/>
    </location>
    <ligand>
        <name>Fe cation</name>
        <dbReference type="ChEBI" id="CHEBI:24875"/>
    </ligand>
</feature>
<accession>A0A7W8HHK1</accession>
<dbReference type="InterPro" id="IPR012093">
    <property type="entry name" value="Pirin"/>
</dbReference>
<dbReference type="GO" id="GO:0046872">
    <property type="term" value="F:metal ion binding"/>
    <property type="evidence" value="ECO:0007669"/>
    <property type="project" value="UniProtKB-KW"/>
</dbReference>
<sequence length="286" mass="30844">MPIERTVTARGKDVGGLEVHRLLPHKDLRAVGPFVFLDHMGPAVFAPGTGLDVRPHPHIGLATVTWLFEGALLHRDSLGSRQVIRPGDLNWMTAGCGIVHSERTPAPEREAGHRLHGIQSWVALPIAHEETAPSFEHWPADSLPRLRSGDATVTVIAGEAFGRRSPAGVFGPTLYCALELPAGGRLTLPPEHEERALYAVTGGLEVDGVPLPERTLGLLSPGRECIVDAPDGALAMLLGGAPLDAPRALSWNFVSSRRERIGQAERDWSAQRLGRIPGETDWIPLP</sequence>
<dbReference type="PANTHER" id="PTHR13903:SF8">
    <property type="entry name" value="PIRIN"/>
    <property type="match status" value="1"/>
</dbReference>
<keyword evidence="2" id="KW-0479">Metal-binding</keyword>
<dbReference type="PANTHER" id="PTHR13903">
    <property type="entry name" value="PIRIN-RELATED"/>
    <property type="match status" value="1"/>
</dbReference>
<dbReference type="InterPro" id="IPR003829">
    <property type="entry name" value="Pirin_N_dom"/>
</dbReference>
<dbReference type="InterPro" id="IPR008778">
    <property type="entry name" value="Pirin_C_dom"/>
</dbReference>